<sequence>MLALCRSLFNHITGLLIWLDLSLCRAYPGKNQVCPPVSQKLSPLYFQPRVPFKCHHLPWVVLFNGQLVVLVPHTPDPPPQGLLSYRKAVTSLHMQDAGASITSRHLTLRGAEPYLPPAGSSHRTFTIGQ</sequence>
<proteinExistence type="predicted"/>
<evidence type="ECO:0000313" key="2">
    <source>
        <dbReference type="EMBL" id="TFJ95442.1"/>
    </source>
</evidence>
<dbReference type="EMBL" id="QXTE01006604">
    <property type="protein sequence ID" value="TFJ95442.1"/>
    <property type="molecule type" value="Genomic_DNA"/>
</dbReference>
<dbReference type="AlphaFoldDB" id="A0A4D9DKA9"/>
<reference evidence="2 3" key="1">
    <citation type="submission" date="2019-04" db="EMBL/GenBank/DDBJ databases">
        <title>Draft genome of the big-headed turtle Platysternon megacephalum.</title>
        <authorList>
            <person name="Gong S."/>
        </authorList>
    </citation>
    <scope>NUCLEOTIDE SEQUENCE [LARGE SCALE GENOMIC DNA]</scope>
    <source>
        <strain evidence="2">DO16091913</strain>
        <tissue evidence="2">Muscle</tissue>
    </source>
</reference>
<dbReference type="Proteomes" id="UP000297703">
    <property type="component" value="Unassembled WGS sequence"/>
</dbReference>
<evidence type="ECO:0000256" key="1">
    <source>
        <dbReference type="SAM" id="SignalP"/>
    </source>
</evidence>
<protein>
    <submittedName>
        <fullName evidence="2">Protein BONZAI 3</fullName>
    </submittedName>
</protein>
<gene>
    <name evidence="2" type="ORF">DR999_PMT22995</name>
</gene>
<accession>A0A4D9DKA9</accession>
<feature type="signal peptide" evidence="1">
    <location>
        <begin position="1"/>
        <end position="26"/>
    </location>
</feature>
<reference evidence="2 3" key="2">
    <citation type="submission" date="2019-04" db="EMBL/GenBank/DDBJ databases">
        <title>The genome sequence of big-headed turtle.</title>
        <authorList>
            <person name="Gong S."/>
        </authorList>
    </citation>
    <scope>NUCLEOTIDE SEQUENCE [LARGE SCALE GENOMIC DNA]</scope>
    <source>
        <strain evidence="2">DO16091913</strain>
        <tissue evidence="2">Muscle</tissue>
    </source>
</reference>
<name>A0A4D9DKA9_9SAUR</name>
<organism evidence="2 3">
    <name type="scientific">Platysternon megacephalum</name>
    <name type="common">big-headed turtle</name>
    <dbReference type="NCBI Taxonomy" id="55544"/>
    <lineage>
        <taxon>Eukaryota</taxon>
        <taxon>Metazoa</taxon>
        <taxon>Chordata</taxon>
        <taxon>Craniata</taxon>
        <taxon>Vertebrata</taxon>
        <taxon>Euteleostomi</taxon>
        <taxon>Archelosauria</taxon>
        <taxon>Testudinata</taxon>
        <taxon>Testudines</taxon>
        <taxon>Cryptodira</taxon>
        <taxon>Durocryptodira</taxon>
        <taxon>Testudinoidea</taxon>
        <taxon>Platysternidae</taxon>
        <taxon>Platysternon</taxon>
    </lineage>
</organism>
<feature type="chain" id="PRO_5020032762" evidence="1">
    <location>
        <begin position="27"/>
        <end position="129"/>
    </location>
</feature>
<keyword evidence="3" id="KW-1185">Reference proteome</keyword>
<comment type="caution">
    <text evidence="2">The sequence shown here is derived from an EMBL/GenBank/DDBJ whole genome shotgun (WGS) entry which is preliminary data.</text>
</comment>
<keyword evidence="1" id="KW-0732">Signal</keyword>
<evidence type="ECO:0000313" key="3">
    <source>
        <dbReference type="Proteomes" id="UP000297703"/>
    </source>
</evidence>